<proteinExistence type="predicted"/>
<name>F4CY39_PSEUX</name>
<feature type="transmembrane region" description="Helical" evidence="1">
    <location>
        <begin position="57"/>
        <end position="78"/>
    </location>
</feature>
<evidence type="ECO:0000256" key="1">
    <source>
        <dbReference type="SAM" id="Phobius"/>
    </source>
</evidence>
<keyword evidence="1" id="KW-0812">Transmembrane</keyword>
<evidence type="ECO:0000313" key="3">
    <source>
        <dbReference type="Proteomes" id="UP000007809"/>
    </source>
</evidence>
<organism evidence="2 3">
    <name type="scientific">Pseudonocardia dioxanivorans (strain ATCC 55486 / DSM 44775 / JCM 13855 / CB1190)</name>
    <dbReference type="NCBI Taxonomy" id="675635"/>
    <lineage>
        <taxon>Bacteria</taxon>
        <taxon>Bacillati</taxon>
        <taxon>Actinomycetota</taxon>
        <taxon>Actinomycetes</taxon>
        <taxon>Pseudonocardiales</taxon>
        <taxon>Pseudonocardiaceae</taxon>
        <taxon>Pseudonocardia</taxon>
    </lineage>
</organism>
<gene>
    <name evidence="2" type="ordered locus">Psed_2055</name>
</gene>
<dbReference type="AlphaFoldDB" id="F4CY39"/>
<dbReference type="KEGG" id="pdx:Psed_2055"/>
<accession>F4CY39</accession>
<evidence type="ECO:0000313" key="2">
    <source>
        <dbReference type="EMBL" id="AEA24280.1"/>
    </source>
</evidence>
<protein>
    <submittedName>
        <fullName evidence="2">Uncharacterized protein</fullName>
    </submittedName>
</protein>
<dbReference type="Proteomes" id="UP000007809">
    <property type="component" value="Chromosome"/>
</dbReference>
<keyword evidence="1" id="KW-1133">Transmembrane helix</keyword>
<dbReference type="EMBL" id="CP002593">
    <property type="protein sequence ID" value="AEA24280.1"/>
    <property type="molecule type" value="Genomic_DNA"/>
</dbReference>
<dbReference type="eggNOG" id="ENOG503340R">
    <property type="taxonomic scope" value="Bacteria"/>
</dbReference>
<dbReference type="HOGENOM" id="CLU_097895_1_0_11"/>
<sequence>MMTDPWTSGAPEPVLVTIGDITVTPSWVVTPGGSAPVSSVQWHVTDMSVTTREIPTWAIVCAVIFFLFCFLGLLFLLAKEERTVGSVQVVAQAPGLLYSTQIPVWSLHQVHDVNGRVNYARSIAMTGR</sequence>
<keyword evidence="3" id="KW-1185">Reference proteome</keyword>
<reference evidence="2 3" key="1">
    <citation type="journal article" date="2011" name="J. Bacteriol.">
        <title>Genome sequence of the 1,4-dioxane-degrading Pseudonocardia dioxanivorans strain CB1190.</title>
        <authorList>
            <person name="Sales C.M."/>
            <person name="Mahendra S."/>
            <person name="Grostern A."/>
            <person name="Parales R.E."/>
            <person name="Goodwin L.A."/>
            <person name="Woyke T."/>
            <person name="Nolan M."/>
            <person name="Lapidus A."/>
            <person name="Chertkov O."/>
            <person name="Ovchinnikova G."/>
            <person name="Sczyrba A."/>
            <person name="Alvarez-Cohen L."/>
        </authorList>
    </citation>
    <scope>NUCLEOTIDE SEQUENCE [LARGE SCALE GENOMIC DNA]</scope>
    <source>
        <strain evidence="3">ATCC 55486 / DSM 44775 / JCM 13855 / CB1190</strain>
    </source>
</reference>
<keyword evidence="1" id="KW-0472">Membrane</keyword>